<dbReference type="AlphaFoldDB" id="A0A1V4K4P0"/>
<name>A0A1V4K4P0_PATFA</name>
<organism evidence="1 2">
    <name type="scientific">Patagioenas fasciata monilis</name>
    <dbReference type="NCBI Taxonomy" id="372326"/>
    <lineage>
        <taxon>Eukaryota</taxon>
        <taxon>Metazoa</taxon>
        <taxon>Chordata</taxon>
        <taxon>Craniata</taxon>
        <taxon>Vertebrata</taxon>
        <taxon>Euteleostomi</taxon>
        <taxon>Archelosauria</taxon>
        <taxon>Archosauria</taxon>
        <taxon>Dinosauria</taxon>
        <taxon>Saurischia</taxon>
        <taxon>Theropoda</taxon>
        <taxon>Coelurosauria</taxon>
        <taxon>Aves</taxon>
        <taxon>Neognathae</taxon>
        <taxon>Neoaves</taxon>
        <taxon>Columbimorphae</taxon>
        <taxon>Columbiformes</taxon>
        <taxon>Columbidae</taxon>
        <taxon>Patagioenas</taxon>
    </lineage>
</organism>
<dbReference type="EMBL" id="LSYS01004607">
    <property type="protein sequence ID" value="OPJ79438.1"/>
    <property type="molecule type" value="Genomic_DNA"/>
</dbReference>
<protein>
    <submittedName>
        <fullName evidence="1">Uncharacterized protein</fullName>
    </submittedName>
</protein>
<keyword evidence="2" id="KW-1185">Reference proteome</keyword>
<sequence length="82" mass="9289">MRFVLKRIQWKLCLTKVVGFEETTGPVEVVSQSEANIFREDAIIQQRECLGTDLKCFLVNPPKKMGSITEPCPYAANKPRCS</sequence>
<proteinExistence type="predicted"/>
<evidence type="ECO:0000313" key="2">
    <source>
        <dbReference type="Proteomes" id="UP000190648"/>
    </source>
</evidence>
<reference evidence="1 2" key="1">
    <citation type="submission" date="2016-02" db="EMBL/GenBank/DDBJ databases">
        <title>Band-tailed pigeon sequencing and assembly.</title>
        <authorList>
            <person name="Soares A.E."/>
            <person name="Novak B.J."/>
            <person name="Rice E.S."/>
            <person name="O'Connell B."/>
            <person name="Chang D."/>
            <person name="Weber S."/>
            <person name="Shapiro B."/>
        </authorList>
    </citation>
    <scope>NUCLEOTIDE SEQUENCE [LARGE SCALE GENOMIC DNA]</scope>
    <source>
        <strain evidence="1">BTP2013</strain>
        <tissue evidence="1">Blood</tissue>
    </source>
</reference>
<accession>A0A1V4K4P0</accession>
<evidence type="ECO:0000313" key="1">
    <source>
        <dbReference type="EMBL" id="OPJ79438.1"/>
    </source>
</evidence>
<dbReference type="Proteomes" id="UP000190648">
    <property type="component" value="Unassembled WGS sequence"/>
</dbReference>
<gene>
    <name evidence="1" type="ORF">AV530_014889</name>
</gene>
<comment type="caution">
    <text evidence="1">The sequence shown here is derived from an EMBL/GenBank/DDBJ whole genome shotgun (WGS) entry which is preliminary data.</text>
</comment>